<dbReference type="Proteomes" id="UP001374893">
    <property type="component" value="Chromosome"/>
</dbReference>
<gene>
    <name evidence="1" type="ORF">HAHE_24950</name>
</gene>
<organism evidence="1 2">
    <name type="scientific">Haloferula helveola</name>
    <dbReference type="NCBI Taxonomy" id="490095"/>
    <lineage>
        <taxon>Bacteria</taxon>
        <taxon>Pseudomonadati</taxon>
        <taxon>Verrucomicrobiota</taxon>
        <taxon>Verrucomicrobiia</taxon>
        <taxon>Verrucomicrobiales</taxon>
        <taxon>Verrucomicrobiaceae</taxon>
        <taxon>Haloferula</taxon>
    </lineage>
</organism>
<dbReference type="RefSeq" id="WP_338684884.1">
    <property type="nucleotide sequence ID" value="NZ_AP024702.1"/>
</dbReference>
<accession>A0ABN6H6L7</accession>
<sequence length="201" mass="21785">MDLNYQEFLNLEHGFPAGPPGATEGQNPDTRGREVVSKWLRAAKAHESEADDEIAQLLRSRFRPAKPGTQIQASFALEGRARAMNAVYSEAYSQYLIYTYSVDGGDAGRSQPLPTGDYESFIVASDGRVRGFSRIREEHFPAFLAGKLGADAVEELIPGKDTAARREALRRVYVLLQAAAAGDLAEISSAPQGSAAPSVQR</sequence>
<reference evidence="1 2" key="1">
    <citation type="submission" date="2021-06" db="EMBL/GenBank/DDBJ databases">
        <title>Complete genome of Haloferula helveola possessing various polysaccharide degrading enzymes.</title>
        <authorList>
            <person name="Takami H."/>
            <person name="Huang C."/>
            <person name="Hamasaki K."/>
        </authorList>
    </citation>
    <scope>NUCLEOTIDE SEQUENCE [LARGE SCALE GENOMIC DNA]</scope>
    <source>
        <strain evidence="1 2">CN-1</strain>
    </source>
</reference>
<name>A0ABN6H6L7_9BACT</name>
<dbReference type="EMBL" id="AP024702">
    <property type="protein sequence ID" value="BCX48587.1"/>
    <property type="molecule type" value="Genomic_DNA"/>
</dbReference>
<evidence type="ECO:0000313" key="1">
    <source>
        <dbReference type="EMBL" id="BCX48587.1"/>
    </source>
</evidence>
<proteinExistence type="predicted"/>
<keyword evidence="2" id="KW-1185">Reference proteome</keyword>
<evidence type="ECO:0000313" key="2">
    <source>
        <dbReference type="Proteomes" id="UP001374893"/>
    </source>
</evidence>
<protein>
    <submittedName>
        <fullName evidence="1">Uncharacterized protein</fullName>
    </submittedName>
</protein>